<name>B8I6A6_RUMCH</name>
<gene>
    <name evidence="1" type="ordered locus">Ccel_2543</name>
</gene>
<dbReference type="RefSeq" id="WP_015925960.1">
    <property type="nucleotide sequence ID" value="NC_011898.1"/>
</dbReference>
<dbReference type="EMBL" id="CP001348">
    <property type="protein sequence ID" value="ACL76871.1"/>
    <property type="molecule type" value="Genomic_DNA"/>
</dbReference>
<dbReference type="OrthoDB" id="1747159at2"/>
<organism evidence="1 2">
    <name type="scientific">Ruminiclostridium cellulolyticum (strain ATCC 35319 / DSM 5812 / JCM 6584 / H10)</name>
    <name type="common">Clostridium cellulolyticum</name>
    <dbReference type="NCBI Taxonomy" id="394503"/>
    <lineage>
        <taxon>Bacteria</taxon>
        <taxon>Bacillati</taxon>
        <taxon>Bacillota</taxon>
        <taxon>Clostridia</taxon>
        <taxon>Eubacteriales</taxon>
        <taxon>Oscillospiraceae</taxon>
        <taxon>Ruminiclostridium</taxon>
    </lineage>
</organism>
<dbReference type="AlphaFoldDB" id="B8I6A6"/>
<protein>
    <submittedName>
        <fullName evidence="1">Uncharacterized protein</fullName>
    </submittedName>
</protein>
<reference evidence="1 2" key="1">
    <citation type="submission" date="2009-01" db="EMBL/GenBank/DDBJ databases">
        <title>Complete sequence of Clostridium cellulolyticum H10.</title>
        <authorList>
            <consortium name="US DOE Joint Genome Institute"/>
            <person name="Lucas S."/>
            <person name="Copeland A."/>
            <person name="Lapidus A."/>
            <person name="Glavina del Rio T."/>
            <person name="Dalin E."/>
            <person name="Tice H."/>
            <person name="Bruce D."/>
            <person name="Goodwin L."/>
            <person name="Pitluck S."/>
            <person name="Chertkov O."/>
            <person name="Saunders E."/>
            <person name="Brettin T."/>
            <person name="Detter J.C."/>
            <person name="Han C."/>
            <person name="Larimer F."/>
            <person name="Land M."/>
            <person name="Hauser L."/>
            <person name="Kyrpides N."/>
            <person name="Ivanova N."/>
            <person name="Zhou J."/>
            <person name="Richardson P."/>
        </authorList>
    </citation>
    <scope>NUCLEOTIDE SEQUENCE [LARGE SCALE GENOMIC DNA]</scope>
    <source>
        <strain evidence="2">ATCC 35319 / DSM 5812 / JCM 6584 / H10</strain>
    </source>
</reference>
<evidence type="ECO:0000313" key="1">
    <source>
        <dbReference type="EMBL" id="ACL76871.1"/>
    </source>
</evidence>
<keyword evidence="2" id="KW-1185">Reference proteome</keyword>
<dbReference type="HOGENOM" id="CLU_857140_0_0_9"/>
<dbReference type="Proteomes" id="UP000001349">
    <property type="component" value="Chromosome"/>
</dbReference>
<accession>B8I6A6</accession>
<dbReference type="KEGG" id="cce:Ccel_2543"/>
<sequence>MKYIYKSGIIVSLFFIILAITTICIRVDNQNHKNNIIGGSVKELTQTKETEEVLSRQTVSIMKEKRNNFNETYFRPSSLKSLNNNFIDFGTFSGTFKAGTVPADLMDTPIKTIVNYFSVLQQAENLTDEKKGGCGTVGYAKKPYPIAYQFLSESSKKSMPYNEYLDSFQGIGHINLIKVIPIITENPNENKYFLELEILEGTTTAGTSFNYYFAEISLVNSNKRYYIDSLELTSEDFFCAPYHGWSHNAESYVEIVYGNWCGLIKKQYAPHQNKFTKEIIVDAVNGDKYMFKFAKLTNGTDFLINTLVQKDGAWIPIHIDIDKYIDKNV</sequence>
<proteinExistence type="predicted"/>
<dbReference type="eggNOG" id="ENOG5033CE6">
    <property type="taxonomic scope" value="Bacteria"/>
</dbReference>
<evidence type="ECO:0000313" key="2">
    <source>
        <dbReference type="Proteomes" id="UP000001349"/>
    </source>
</evidence>